<keyword evidence="5" id="KW-0520">NAD</keyword>
<evidence type="ECO:0000256" key="1">
    <source>
        <dbReference type="ARBA" id="ARBA00005272"/>
    </source>
</evidence>
<comment type="similarity">
    <text evidence="1">Belongs to the NADH dehydrogenase family.</text>
</comment>
<name>A0ABT2H0H6_9MICO</name>
<dbReference type="SUPFAM" id="SSF51905">
    <property type="entry name" value="FAD/NAD(P)-binding domain"/>
    <property type="match status" value="1"/>
</dbReference>
<reference evidence="7" key="1">
    <citation type="submission" date="2022-08" db="EMBL/GenBank/DDBJ databases">
        <authorList>
            <person name="Deng Y."/>
            <person name="Han X.-F."/>
            <person name="Zhang Y.-Q."/>
        </authorList>
    </citation>
    <scope>NUCLEOTIDE SEQUENCE</scope>
    <source>
        <strain evidence="7">CPCC 203386</strain>
    </source>
</reference>
<dbReference type="PANTHER" id="PTHR43706">
    <property type="entry name" value="NADH DEHYDROGENASE"/>
    <property type="match status" value="1"/>
</dbReference>
<accession>A0ABT2H0H6</accession>
<feature type="domain" description="FAD/NAD(P)-binding" evidence="6">
    <location>
        <begin position="7"/>
        <end position="337"/>
    </location>
</feature>
<keyword evidence="3" id="KW-0274">FAD</keyword>
<sequence>MALRAQKILILGGGYGGLYAARTLQREGAQPLAITVVDPSPYTTYQPLLPEVAGGHVHPADVAIPLRSTLRRCRVIRGSVTGLDRAAKKATVARVDGRSIELSYDHVIIAMGAVTRVFPTPGLEEFGIGFKTLEEAVFAHNHVLEQVSIAANTTDERERRRALTFFFVGAGYTGVEALSELEKLSRLAIREYPSLDIAELRWILIEALDRVAPEVGPELSAWSLQHLRDRGIDVRLKTTVESCVDGVVVLSTGESIEADTLVWTAGVQPNPVLDATDLPRGPKGHVIADATLAVVRDDGSRVDGVWAIGDIAQIPDLTAAKQPAYYPPNAQNALRQGPVVARNIVAELGGRPLEEYRHPSLGTVASFGVATGAANIKGIKLRGLPAWLAHRGYHLLALPTVPKKVRVLLGWVSEALTGSDTTPLRSLEHPRRAFRGSFAPVDDDSRPSG</sequence>
<dbReference type="PANTHER" id="PTHR43706:SF45">
    <property type="entry name" value="NADH DEHYDROGENASE-LIKE PROTEIN RV1812C"/>
    <property type="match status" value="1"/>
</dbReference>
<comment type="caution">
    <text evidence="7">The sequence shown here is derived from an EMBL/GenBank/DDBJ whole genome shotgun (WGS) entry which is preliminary data.</text>
</comment>
<protein>
    <submittedName>
        <fullName evidence="7">FAD-dependent oxidoreductase</fullName>
    </submittedName>
</protein>
<dbReference type="Pfam" id="PF07992">
    <property type="entry name" value="Pyr_redox_2"/>
    <property type="match status" value="1"/>
</dbReference>
<evidence type="ECO:0000256" key="3">
    <source>
        <dbReference type="ARBA" id="ARBA00022827"/>
    </source>
</evidence>
<dbReference type="InterPro" id="IPR023753">
    <property type="entry name" value="FAD/NAD-binding_dom"/>
</dbReference>
<dbReference type="PRINTS" id="PR00368">
    <property type="entry name" value="FADPNR"/>
</dbReference>
<evidence type="ECO:0000256" key="5">
    <source>
        <dbReference type="ARBA" id="ARBA00023027"/>
    </source>
</evidence>
<evidence type="ECO:0000313" key="7">
    <source>
        <dbReference type="EMBL" id="MCS5733465.1"/>
    </source>
</evidence>
<dbReference type="RefSeq" id="WP_259538283.1">
    <property type="nucleotide sequence ID" value="NZ_JANLCJ010000002.1"/>
</dbReference>
<keyword evidence="8" id="KW-1185">Reference proteome</keyword>
<dbReference type="EMBL" id="JANLCJ010000002">
    <property type="protein sequence ID" value="MCS5733465.1"/>
    <property type="molecule type" value="Genomic_DNA"/>
</dbReference>
<dbReference type="PRINTS" id="PR00411">
    <property type="entry name" value="PNDRDTASEI"/>
</dbReference>
<gene>
    <name evidence="7" type="ORF">N1032_06905</name>
</gene>
<keyword evidence="2" id="KW-0285">Flavoprotein</keyword>
<dbReference type="InterPro" id="IPR036188">
    <property type="entry name" value="FAD/NAD-bd_sf"/>
</dbReference>
<organism evidence="7 8">
    <name type="scientific">Herbiconiux daphne</name>
    <dbReference type="NCBI Taxonomy" id="2970914"/>
    <lineage>
        <taxon>Bacteria</taxon>
        <taxon>Bacillati</taxon>
        <taxon>Actinomycetota</taxon>
        <taxon>Actinomycetes</taxon>
        <taxon>Micrococcales</taxon>
        <taxon>Microbacteriaceae</taxon>
        <taxon>Herbiconiux</taxon>
    </lineage>
</organism>
<dbReference type="InterPro" id="IPR045024">
    <property type="entry name" value="NDH-2"/>
</dbReference>
<dbReference type="Proteomes" id="UP001165586">
    <property type="component" value="Unassembled WGS sequence"/>
</dbReference>
<evidence type="ECO:0000256" key="4">
    <source>
        <dbReference type="ARBA" id="ARBA00023002"/>
    </source>
</evidence>
<evidence type="ECO:0000313" key="8">
    <source>
        <dbReference type="Proteomes" id="UP001165586"/>
    </source>
</evidence>
<evidence type="ECO:0000256" key="2">
    <source>
        <dbReference type="ARBA" id="ARBA00022630"/>
    </source>
</evidence>
<dbReference type="Gene3D" id="3.50.50.100">
    <property type="match status" value="1"/>
</dbReference>
<evidence type="ECO:0000259" key="6">
    <source>
        <dbReference type="Pfam" id="PF07992"/>
    </source>
</evidence>
<keyword evidence="4" id="KW-0560">Oxidoreductase</keyword>
<proteinExistence type="inferred from homology"/>